<organism evidence="2 3">
    <name type="scientific">Rufibacter hautae</name>
    <dbReference type="NCBI Taxonomy" id="2595005"/>
    <lineage>
        <taxon>Bacteria</taxon>
        <taxon>Pseudomonadati</taxon>
        <taxon>Bacteroidota</taxon>
        <taxon>Cytophagia</taxon>
        <taxon>Cytophagales</taxon>
        <taxon>Hymenobacteraceae</taxon>
        <taxon>Rufibacter</taxon>
    </lineage>
</organism>
<name>A0A5B6TE83_9BACT</name>
<dbReference type="OrthoDB" id="871446at2"/>
<feature type="compositionally biased region" description="Polar residues" evidence="1">
    <location>
        <begin position="150"/>
        <end position="159"/>
    </location>
</feature>
<keyword evidence="3" id="KW-1185">Reference proteome</keyword>
<feature type="compositionally biased region" description="Basic and acidic residues" evidence="1">
    <location>
        <begin position="161"/>
        <end position="177"/>
    </location>
</feature>
<reference evidence="2 3" key="1">
    <citation type="submission" date="2019-07" db="EMBL/GenBank/DDBJ databases">
        <title>Rufibacter sp. nov., isolated from lake sediment.</title>
        <authorList>
            <person name="Qu J.-H."/>
        </authorList>
    </citation>
    <scope>NUCLEOTIDE SEQUENCE [LARGE SCALE GENOMIC DNA]</scope>
    <source>
        <strain evidence="2 3">NBS58-1</strain>
    </source>
</reference>
<feature type="region of interest" description="Disordered" evidence="1">
    <location>
        <begin position="141"/>
        <end position="177"/>
    </location>
</feature>
<sequence>MTEEQQSSLADKIVNGLKGLFWNGAKNTVEETTVVAASTTLADESTIYYDGELAVCTAVFTYEVLETPVADGTHELSDGRTITVAEGAVTKIADASEGGEDTAAALAAKDQEIADLKSQLEAANATAAKVPTLESRIAALEKKVPGGGQKQTTPPQNFSGDKPEPENLSKEKNAYKP</sequence>
<dbReference type="EMBL" id="VKKY01000002">
    <property type="protein sequence ID" value="KAA3438476.1"/>
    <property type="molecule type" value="Genomic_DNA"/>
</dbReference>
<evidence type="ECO:0000313" key="2">
    <source>
        <dbReference type="EMBL" id="KAA3438476.1"/>
    </source>
</evidence>
<dbReference type="RefSeq" id="WP_149091534.1">
    <property type="nucleotide sequence ID" value="NZ_VKKY01000002.1"/>
</dbReference>
<dbReference type="AlphaFoldDB" id="A0A5B6TE83"/>
<proteinExistence type="predicted"/>
<evidence type="ECO:0000313" key="3">
    <source>
        <dbReference type="Proteomes" id="UP000324133"/>
    </source>
</evidence>
<dbReference type="Proteomes" id="UP000324133">
    <property type="component" value="Unassembled WGS sequence"/>
</dbReference>
<evidence type="ECO:0000256" key="1">
    <source>
        <dbReference type="SAM" id="MobiDB-lite"/>
    </source>
</evidence>
<accession>A0A5B6TE83</accession>
<gene>
    <name evidence="2" type="ORF">FOA19_14675</name>
</gene>
<comment type="caution">
    <text evidence="2">The sequence shown here is derived from an EMBL/GenBank/DDBJ whole genome shotgun (WGS) entry which is preliminary data.</text>
</comment>
<protein>
    <submittedName>
        <fullName evidence="2">Uncharacterized protein</fullName>
    </submittedName>
</protein>